<proteinExistence type="predicted"/>
<dbReference type="EMBL" id="VSRR010110228">
    <property type="protein sequence ID" value="MPC97483.1"/>
    <property type="molecule type" value="Genomic_DNA"/>
</dbReference>
<name>A0A5B7JSV2_PORTR</name>
<organism evidence="2 3">
    <name type="scientific">Portunus trituberculatus</name>
    <name type="common">Swimming crab</name>
    <name type="synonym">Neptunus trituberculatus</name>
    <dbReference type="NCBI Taxonomy" id="210409"/>
    <lineage>
        <taxon>Eukaryota</taxon>
        <taxon>Metazoa</taxon>
        <taxon>Ecdysozoa</taxon>
        <taxon>Arthropoda</taxon>
        <taxon>Crustacea</taxon>
        <taxon>Multicrustacea</taxon>
        <taxon>Malacostraca</taxon>
        <taxon>Eumalacostraca</taxon>
        <taxon>Eucarida</taxon>
        <taxon>Decapoda</taxon>
        <taxon>Pleocyemata</taxon>
        <taxon>Brachyura</taxon>
        <taxon>Eubrachyura</taxon>
        <taxon>Portunoidea</taxon>
        <taxon>Portunidae</taxon>
        <taxon>Portuninae</taxon>
        <taxon>Portunus</taxon>
    </lineage>
</organism>
<reference evidence="2 3" key="1">
    <citation type="submission" date="2019-05" db="EMBL/GenBank/DDBJ databases">
        <title>Another draft genome of Portunus trituberculatus and its Hox gene families provides insights of decapod evolution.</title>
        <authorList>
            <person name="Jeong J.-H."/>
            <person name="Song I."/>
            <person name="Kim S."/>
            <person name="Choi T."/>
            <person name="Kim D."/>
            <person name="Ryu S."/>
            <person name="Kim W."/>
        </authorList>
    </citation>
    <scope>NUCLEOTIDE SEQUENCE [LARGE SCALE GENOMIC DNA]</scope>
    <source>
        <tissue evidence="2">Muscle</tissue>
    </source>
</reference>
<feature type="compositionally biased region" description="Basic and acidic residues" evidence="1">
    <location>
        <begin position="74"/>
        <end position="85"/>
    </location>
</feature>
<evidence type="ECO:0000256" key="1">
    <source>
        <dbReference type="SAM" id="MobiDB-lite"/>
    </source>
</evidence>
<accession>A0A5B7JSV2</accession>
<feature type="region of interest" description="Disordered" evidence="1">
    <location>
        <begin position="74"/>
        <end position="93"/>
    </location>
</feature>
<gene>
    <name evidence="2" type="ORF">E2C01_092801</name>
</gene>
<dbReference type="Proteomes" id="UP000324222">
    <property type="component" value="Unassembled WGS sequence"/>
</dbReference>
<sequence>MAQRQAVRTRVPKPRACPVVRVVQVGRATTPAHHHHHRHRHRGARAEATLRGPWLYSACYSYSAHLAGLPMKQTRENQKKTDRRTGLHPPRVTRPRRVPVMRMDTRMTSLGPIKTVVFIDVVKHFVVKFFQTTTV</sequence>
<keyword evidence="3" id="KW-1185">Reference proteome</keyword>
<evidence type="ECO:0000313" key="3">
    <source>
        <dbReference type="Proteomes" id="UP000324222"/>
    </source>
</evidence>
<dbReference type="AlphaFoldDB" id="A0A5B7JSV2"/>
<comment type="caution">
    <text evidence="2">The sequence shown here is derived from an EMBL/GenBank/DDBJ whole genome shotgun (WGS) entry which is preliminary data.</text>
</comment>
<protein>
    <submittedName>
        <fullName evidence="2">Uncharacterized protein</fullName>
    </submittedName>
</protein>
<evidence type="ECO:0000313" key="2">
    <source>
        <dbReference type="EMBL" id="MPC97483.1"/>
    </source>
</evidence>